<sequence>MDRDNLFKTTSIRPISILDASIPLAKYHPIDLSSSNSALNTLDITNPEDCQLYIDATLVKSGGMVAYGGYLEKRNLYANASRFSEGESRNIHLGVDFWCEQGTKVLVPVEGVVHSFQNNDDIGNYGPTIILEHKTIDSTYYSLYGHLSIESLDNIYIGKRFKAGDELALLGSPAINVNYAPHLHFQLILNLQGYTGDYPGVCSQMDLAFYKNNCPDPNLLLRLY</sequence>
<feature type="domain" description="M23ase beta-sheet core" evidence="1">
    <location>
        <begin position="91"/>
        <end position="189"/>
    </location>
</feature>
<evidence type="ECO:0000259" key="1">
    <source>
        <dbReference type="Pfam" id="PF01551"/>
    </source>
</evidence>
<dbReference type="PANTHER" id="PTHR21666">
    <property type="entry name" value="PEPTIDASE-RELATED"/>
    <property type="match status" value="1"/>
</dbReference>
<proteinExistence type="predicted"/>
<dbReference type="RefSeq" id="WP_311388446.1">
    <property type="nucleotide sequence ID" value="NZ_JAVRHU010000005.1"/>
</dbReference>
<dbReference type="InterPro" id="IPR050570">
    <property type="entry name" value="Cell_wall_metabolism_enzyme"/>
</dbReference>
<evidence type="ECO:0000313" key="2">
    <source>
        <dbReference type="EMBL" id="MDT0622782.1"/>
    </source>
</evidence>
<name>A0ABU3BKU1_9FLAO</name>
<gene>
    <name evidence="2" type="ORF">RM520_14225</name>
</gene>
<evidence type="ECO:0000313" key="3">
    <source>
        <dbReference type="Proteomes" id="UP001250662"/>
    </source>
</evidence>
<dbReference type="PANTHER" id="PTHR21666:SF270">
    <property type="entry name" value="MUREIN HYDROLASE ACTIVATOR ENVC"/>
    <property type="match status" value="1"/>
</dbReference>
<reference evidence="2 3" key="1">
    <citation type="submission" date="2023-09" db="EMBL/GenBank/DDBJ databases">
        <authorList>
            <person name="Rey-Velasco X."/>
        </authorList>
    </citation>
    <scope>NUCLEOTIDE SEQUENCE [LARGE SCALE GENOMIC DNA]</scope>
    <source>
        <strain evidence="2 3">P007</strain>
    </source>
</reference>
<dbReference type="EMBL" id="JAVRHU010000005">
    <property type="protein sequence ID" value="MDT0622782.1"/>
    <property type="molecule type" value="Genomic_DNA"/>
</dbReference>
<dbReference type="InterPro" id="IPR016047">
    <property type="entry name" value="M23ase_b-sheet_dom"/>
</dbReference>
<protein>
    <submittedName>
        <fullName evidence="2">Peptidoglycan DD-metalloendopeptidase family protein</fullName>
    </submittedName>
</protein>
<comment type="caution">
    <text evidence="2">The sequence shown here is derived from an EMBL/GenBank/DDBJ whole genome shotgun (WGS) entry which is preliminary data.</text>
</comment>
<dbReference type="CDD" id="cd12797">
    <property type="entry name" value="M23_peptidase"/>
    <property type="match status" value="1"/>
</dbReference>
<dbReference type="SUPFAM" id="SSF51261">
    <property type="entry name" value="Duplicated hybrid motif"/>
    <property type="match status" value="1"/>
</dbReference>
<dbReference type="Gene3D" id="2.70.70.10">
    <property type="entry name" value="Glucose Permease (Domain IIA)"/>
    <property type="match status" value="1"/>
</dbReference>
<dbReference type="Proteomes" id="UP001250662">
    <property type="component" value="Unassembled WGS sequence"/>
</dbReference>
<accession>A0ABU3BKU1</accession>
<dbReference type="Pfam" id="PF01551">
    <property type="entry name" value="Peptidase_M23"/>
    <property type="match status" value="1"/>
</dbReference>
<keyword evidence="3" id="KW-1185">Reference proteome</keyword>
<dbReference type="InterPro" id="IPR011055">
    <property type="entry name" value="Dup_hybrid_motif"/>
</dbReference>
<organism evidence="2 3">
    <name type="scientific">Croceitalea vernalis</name>
    <dbReference type="NCBI Taxonomy" id="3075599"/>
    <lineage>
        <taxon>Bacteria</taxon>
        <taxon>Pseudomonadati</taxon>
        <taxon>Bacteroidota</taxon>
        <taxon>Flavobacteriia</taxon>
        <taxon>Flavobacteriales</taxon>
        <taxon>Flavobacteriaceae</taxon>
        <taxon>Croceitalea</taxon>
    </lineage>
</organism>